<evidence type="ECO:0000256" key="1">
    <source>
        <dbReference type="SAM" id="MobiDB-lite"/>
    </source>
</evidence>
<reference evidence="2 3" key="1">
    <citation type="submission" date="2022-03" db="EMBL/GenBank/DDBJ databases">
        <authorList>
            <person name="Macdonald S."/>
            <person name="Ahmed S."/>
            <person name="Newling K."/>
        </authorList>
    </citation>
    <scope>NUCLEOTIDE SEQUENCE [LARGE SCALE GENOMIC DNA]</scope>
</reference>
<accession>A0ABC8JHC1</accession>
<comment type="caution">
    <text evidence="2">The sequence shown here is derived from an EMBL/GenBank/DDBJ whole genome shotgun (WGS) entry which is preliminary data.</text>
</comment>
<dbReference type="Proteomes" id="UP001642260">
    <property type="component" value="Unassembled WGS sequence"/>
</dbReference>
<sequence length="167" mass="18715">MFDYLVVKKGRIHHRIRKEKKNIIWNHKIRVVYNQIGRSIIPQIILPVIEGGEIYRLEEATVFEDGDEVAAKRDLRSSLVPTDELGVAGPRPLREEKLERGGRACVNGKGGDGWEAEVETESEEAVVVNGEGGEKRVTHEERKERSEVGDGSEAAGEEVEVTRCRGE</sequence>
<feature type="region of interest" description="Disordered" evidence="1">
    <location>
        <begin position="104"/>
        <end position="167"/>
    </location>
</feature>
<proteinExistence type="predicted"/>
<organism evidence="2 3">
    <name type="scientific">Eruca vesicaria subsp. sativa</name>
    <name type="common">Garden rocket</name>
    <name type="synonym">Eruca sativa</name>
    <dbReference type="NCBI Taxonomy" id="29727"/>
    <lineage>
        <taxon>Eukaryota</taxon>
        <taxon>Viridiplantae</taxon>
        <taxon>Streptophyta</taxon>
        <taxon>Embryophyta</taxon>
        <taxon>Tracheophyta</taxon>
        <taxon>Spermatophyta</taxon>
        <taxon>Magnoliopsida</taxon>
        <taxon>eudicotyledons</taxon>
        <taxon>Gunneridae</taxon>
        <taxon>Pentapetalae</taxon>
        <taxon>rosids</taxon>
        <taxon>malvids</taxon>
        <taxon>Brassicales</taxon>
        <taxon>Brassicaceae</taxon>
        <taxon>Brassiceae</taxon>
        <taxon>Eruca</taxon>
    </lineage>
</organism>
<dbReference type="AlphaFoldDB" id="A0ABC8JHC1"/>
<gene>
    <name evidence="2" type="ORF">ERUC_LOCUS10794</name>
</gene>
<feature type="compositionally biased region" description="Acidic residues" evidence="1">
    <location>
        <begin position="114"/>
        <end position="124"/>
    </location>
</feature>
<feature type="compositionally biased region" description="Basic and acidic residues" evidence="1">
    <location>
        <begin position="132"/>
        <end position="148"/>
    </location>
</feature>
<keyword evidence="3" id="KW-1185">Reference proteome</keyword>
<evidence type="ECO:0000313" key="3">
    <source>
        <dbReference type="Proteomes" id="UP001642260"/>
    </source>
</evidence>
<protein>
    <submittedName>
        <fullName evidence="2">Uncharacterized protein</fullName>
    </submittedName>
</protein>
<name>A0ABC8JHC1_ERUVS</name>
<evidence type="ECO:0000313" key="2">
    <source>
        <dbReference type="EMBL" id="CAH8326818.1"/>
    </source>
</evidence>
<dbReference type="EMBL" id="CAKOAT010106265">
    <property type="protein sequence ID" value="CAH8326818.1"/>
    <property type="molecule type" value="Genomic_DNA"/>
</dbReference>